<dbReference type="SUPFAM" id="SSF48403">
    <property type="entry name" value="Ankyrin repeat"/>
    <property type="match status" value="1"/>
</dbReference>
<keyword evidence="6" id="KW-1185">Reference proteome</keyword>
<evidence type="ECO:0000313" key="5">
    <source>
        <dbReference type="EMBL" id="ABW26366.1"/>
    </source>
</evidence>
<dbReference type="Proteomes" id="UP000000268">
    <property type="component" value="Chromosome"/>
</dbReference>
<feature type="repeat" description="ANK" evidence="3">
    <location>
        <begin position="59"/>
        <end position="91"/>
    </location>
</feature>
<keyword evidence="2 3" id="KW-0040">ANK repeat</keyword>
<dbReference type="InterPro" id="IPR050776">
    <property type="entry name" value="Ank_Repeat/CDKN_Inhibitor"/>
</dbReference>
<dbReference type="RefSeq" id="WP_012161901.1">
    <property type="nucleotide sequence ID" value="NC_009925.1"/>
</dbReference>
<dbReference type="PANTHER" id="PTHR24201">
    <property type="entry name" value="ANK_REP_REGION DOMAIN-CONTAINING PROTEIN"/>
    <property type="match status" value="1"/>
</dbReference>
<evidence type="ECO:0000256" key="1">
    <source>
        <dbReference type="ARBA" id="ARBA00022737"/>
    </source>
</evidence>
<dbReference type="PROSITE" id="PS50088">
    <property type="entry name" value="ANK_REPEAT"/>
    <property type="match status" value="2"/>
</dbReference>
<dbReference type="AlphaFoldDB" id="B0C5C6"/>
<evidence type="ECO:0000313" key="6">
    <source>
        <dbReference type="Proteomes" id="UP000000268"/>
    </source>
</evidence>
<dbReference type="InterPro" id="IPR036770">
    <property type="entry name" value="Ankyrin_rpt-contain_sf"/>
</dbReference>
<feature type="signal peptide" evidence="4">
    <location>
        <begin position="1"/>
        <end position="28"/>
    </location>
</feature>
<evidence type="ECO:0000256" key="4">
    <source>
        <dbReference type="SAM" id="SignalP"/>
    </source>
</evidence>
<gene>
    <name evidence="5" type="ordered locus">AM1_1332</name>
</gene>
<dbReference type="HOGENOM" id="CLU_965132_0_0_3"/>
<dbReference type="eggNOG" id="COG0666">
    <property type="taxonomic scope" value="Bacteria"/>
</dbReference>
<evidence type="ECO:0000256" key="3">
    <source>
        <dbReference type="PROSITE-ProRule" id="PRU00023"/>
    </source>
</evidence>
<dbReference type="SUPFAM" id="SSF54427">
    <property type="entry name" value="NTF2-like"/>
    <property type="match status" value="1"/>
</dbReference>
<reference evidence="5 6" key="1">
    <citation type="journal article" date="2008" name="Proc. Natl. Acad. Sci. U.S.A.">
        <title>Niche adaptation and genome expansion in the chlorophyll d-producing cyanobacterium Acaryochloris marina.</title>
        <authorList>
            <person name="Swingley W.D."/>
            <person name="Chen M."/>
            <person name="Cheung P.C."/>
            <person name="Conrad A.L."/>
            <person name="Dejesa L.C."/>
            <person name="Hao J."/>
            <person name="Honchak B.M."/>
            <person name="Karbach L.E."/>
            <person name="Kurdoglu A."/>
            <person name="Lahiri S."/>
            <person name="Mastrian S.D."/>
            <person name="Miyashita H."/>
            <person name="Page L."/>
            <person name="Ramakrishna P."/>
            <person name="Satoh S."/>
            <person name="Sattley W.M."/>
            <person name="Shimada Y."/>
            <person name="Taylor H.L."/>
            <person name="Tomo T."/>
            <person name="Tsuchiya T."/>
            <person name="Wang Z.T."/>
            <person name="Raymond J."/>
            <person name="Mimuro M."/>
            <person name="Blankenship R.E."/>
            <person name="Touchman J.W."/>
        </authorList>
    </citation>
    <scope>NUCLEOTIDE SEQUENCE [LARGE SCALE GENOMIC DNA]</scope>
    <source>
        <strain evidence="6">MBIC 11017</strain>
    </source>
</reference>
<dbReference type="InterPro" id="IPR002110">
    <property type="entry name" value="Ankyrin_rpt"/>
</dbReference>
<dbReference type="KEGG" id="amr:AM1_1332"/>
<dbReference type="STRING" id="329726.AM1_1332"/>
<sequence length="288" mass="32925">MLDRNNFLGWARKLRVALLVVFLTTLYAASPHEAAHSGNLQQLTQVLNEGVNVDSRDSFGGTSKHGAQFQDNTRIVKLLIEKGFDVNAVGTRNGYSPLFDAVWANNLFATKLLLEAGTRPDMHNLDALTTEQKALEGNKQELAELFKVSQINIYDFKARSELSPNDIKAFAYQWFANFDHQVPIERLVPHLGDNVDMAFPNFPIRSEADFARWYQSVIDNIQWNSHEISNLKVLGDQSSSWTVSMDIRWRARTYDGTQYDDVIHQNWQLVRSDDGTIVFKRHRARLVK</sequence>
<dbReference type="PANTHER" id="PTHR24201:SF2">
    <property type="entry name" value="ANKYRIN REPEAT DOMAIN-CONTAINING PROTEIN 42"/>
    <property type="match status" value="1"/>
</dbReference>
<dbReference type="Gene3D" id="1.25.40.20">
    <property type="entry name" value="Ankyrin repeat-containing domain"/>
    <property type="match status" value="1"/>
</dbReference>
<keyword evidence="1" id="KW-0677">Repeat</keyword>
<name>B0C5C6_ACAM1</name>
<keyword evidence="4" id="KW-0732">Signal</keyword>
<dbReference type="Pfam" id="PF12796">
    <property type="entry name" value="Ank_2"/>
    <property type="match status" value="1"/>
</dbReference>
<proteinExistence type="predicted"/>
<feature type="chain" id="PRO_5002746657" evidence="4">
    <location>
        <begin position="29"/>
        <end position="288"/>
    </location>
</feature>
<protein>
    <submittedName>
        <fullName evidence="5">Uncharacterized protein</fullName>
    </submittedName>
</protein>
<evidence type="ECO:0000256" key="2">
    <source>
        <dbReference type="ARBA" id="ARBA00023043"/>
    </source>
</evidence>
<accession>B0C5C6</accession>
<organism evidence="5 6">
    <name type="scientific">Acaryochloris marina (strain MBIC 11017)</name>
    <dbReference type="NCBI Taxonomy" id="329726"/>
    <lineage>
        <taxon>Bacteria</taxon>
        <taxon>Bacillati</taxon>
        <taxon>Cyanobacteriota</taxon>
        <taxon>Cyanophyceae</taxon>
        <taxon>Acaryochloridales</taxon>
        <taxon>Acaryochloridaceae</taxon>
        <taxon>Acaryochloris</taxon>
    </lineage>
</organism>
<dbReference type="OrthoDB" id="9772065at2"/>
<dbReference type="EMBL" id="CP000828">
    <property type="protein sequence ID" value="ABW26366.1"/>
    <property type="molecule type" value="Genomic_DNA"/>
</dbReference>
<dbReference type="InterPro" id="IPR032710">
    <property type="entry name" value="NTF2-like_dom_sf"/>
</dbReference>
<feature type="repeat" description="ANK" evidence="3">
    <location>
        <begin position="93"/>
        <end position="125"/>
    </location>
</feature>